<dbReference type="eggNOG" id="COG3617">
    <property type="taxonomic scope" value="Bacteria"/>
</dbReference>
<feature type="domain" description="Bro-N" evidence="1">
    <location>
        <begin position="2"/>
        <end position="107"/>
    </location>
</feature>
<organism evidence="2 3">
    <name type="scientific">Acidithiobacillus caldus (strain ATCC 51756 / DSM 8584 / KU)</name>
    <dbReference type="NCBI Taxonomy" id="637389"/>
    <lineage>
        <taxon>Bacteria</taxon>
        <taxon>Pseudomonadati</taxon>
        <taxon>Pseudomonadota</taxon>
        <taxon>Acidithiobacillia</taxon>
        <taxon>Acidithiobacillales</taxon>
        <taxon>Acidithiobacillaceae</taxon>
        <taxon>Acidithiobacillus</taxon>
    </lineage>
</organism>
<gene>
    <name evidence="2" type="ORF">Acaty_c0095</name>
</gene>
<accession>A0A059ZVQ0</accession>
<dbReference type="PANTHER" id="PTHR36180:SF2">
    <property type="entry name" value="BRO FAMILY PROTEIN"/>
    <property type="match status" value="1"/>
</dbReference>
<evidence type="ECO:0000259" key="1">
    <source>
        <dbReference type="PROSITE" id="PS51750"/>
    </source>
</evidence>
<dbReference type="PROSITE" id="PS51750">
    <property type="entry name" value="BRO_N"/>
    <property type="match status" value="1"/>
</dbReference>
<evidence type="ECO:0000313" key="2">
    <source>
        <dbReference type="EMBL" id="AIA53987.1"/>
    </source>
</evidence>
<dbReference type="InterPro" id="IPR003497">
    <property type="entry name" value="BRO_N_domain"/>
</dbReference>
<dbReference type="HOGENOM" id="CLU_046670_0_3_6"/>
<name>A0A059ZVQ0_ACICK</name>
<protein>
    <submittedName>
        <fullName evidence="2">Phage antirepressor protein</fullName>
    </submittedName>
</protein>
<dbReference type="KEGG" id="acz:Acaty_c0095"/>
<evidence type="ECO:0000313" key="3">
    <source>
        <dbReference type="Proteomes" id="UP000005522"/>
    </source>
</evidence>
<proteinExistence type="predicted"/>
<dbReference type="SMART" id="SM01040">
    <property type="entry name" value="Bro-N"/>
    <property type="match status" value="1"/>
</dbReference>
<sequence length="257" mass="28040">MSTELIPFDFEGRPVRVVTDAQGEPWFVAADVCAVLELPNTTRALARLDPDEQALISIQGISRGNDQVNVVNEPGLYSLVLGSRKREAKRFKRWVTHEVLPAIRKTGSYTAPSARPTLPAPTQDRVAALLLIGEAVAKVPGVKPGIAMAATLTCIQENTGLAVETLRRALPARDTAANEAICSLNATQLGRLLGLSAKAINQRLAHHGLQLRNERDEWELTEAGEAWAEAMPYSRNGHSGYQILWNPLVVERLKEVA</sequence>
<dbReference type="AlphaFoldDB" id="A0A059ZVQ0"/>
<reference evidence="2 3" key="1">
    <citation type="journal article" date="2009" name="J. Bacteriol.">
        <title>Draft genome sequence of the extremely acidophilic bacterium Acidithiobacillus caldus ATCC 51756 reveals metabolic versatility in the genus Acidithiobacillus.</title>
        <authorList>
            <person name="Valdes J."/>
            <person name="Quatrini R."/>
            <person name="Hallberg K."/>
            <person name="Dopson M."/>
            <person name="Valenzuela P.D."/>
            <person name="Holmes D.S."/>
        </authorList>
    </citation>
    <scope>NUCLEOTIDE SEQUENCE [LARGE SCALE GENOMIC DNA]</scope>
    <source>
        <strain evidence="3">ATCC 51756 / DSM 8584 / KU</strain>
    </source>
</reference>
<dbReference type="RefSeq" id="WP_004869863.1">
    <property type="nucleotide sequence ID" value="NZ_CP005986.1"/>
</dbReference>
<dbReference type="EMBL" id="CP005986">
    <property type="protein sequence ID" value="AIA53987.1"/>
    <property type="molecule type" value="Genomic_DNA"/>
</dbReference>
<dbReference type="PANTHER" id="PTHR36180">
    <property type="entry name" value="DNA-BINDING PROTEIN-RELATED-RELATED"/>
    <property type="match status" value="1"/>
</dbReference>
<dbReference type="Proteomes" id="UP000005522">
    <property type="component" value="Chromosome"/>
</dbReference>
<dbReference type="Pfam" id="PF02498">
    <property type="entry name" value="Bro-N"/>
    <property type="match status" value="1"/>
</dbReference>